<comment type="caution">
    <text evidence="1">The sequence shown here is derived from an EMBL/GenBank/DDBJ whole genome shotgun (WGS) entry which is preliminary data.</text>
</comment>
<accession>A0A540WZP6</accession>
<dbReference type="Gene3D" id="1.25.10.10">
    <property type="entry name" value="Leucine-rich Repeat Variant"/>
    <property type="match status" value="1"/>
</dbReference>
<gene>
    <name evidence="1" type="ORF">FJV41_18405</name>
</gene>
<dbReference type="AlphaFoldDB" id="A0A540WZP6"/>
<reference evidence="1 2" key="1">
    <citation type="submission" date="2019-06" db="EMBL/GenBank/DDBJ databases">
        <authorList>
            <person name="Livingstone P."/>
            <person name="Whitworth D."/>
        </authorList>
    </citation>
    <scope>NUCLEOTIDE SEQUENCE [LARGE SCALE GENOMIC DNA]</scope>
    <source>
        <strain evidence="1 2">AM401</strain>
    </source>
</reference>
<dbReference type="EMBL" id="VIFM01000067">
    <property type="protein sequence ID" value="TQF14488.1"/>
    <property type="molecule type" value="Genomic_DNA"/>
</dbReference>
<name>A0A540WZP6_9BACT</name>
<organism evidence="1 2">
    <name type="scientific">Myxococcus llanfairpwllgwyngyllgogerychwyrndrobwllllantysiliogogogochensis</name>
    <dbReference type="NCBI Taxonomy" id="2590453"/>
    <lineage>
        <taxon>Bacteria</taxon>
        <taxon>Pseudomonadati</taxon>
        <taxon>Myxococcota</taxon>
        <taxon>Myxococcia</taxon>
        <taxon>Myxococcales</taxon>
        <taxon>Cystobacterineae</taxon>
        <taxon>Myxococcaceae</taxon>
        <taxon>Myxococcus</taxon>
    </lineage>
</organism>
<dbReference type="PROSITE" id="PS51257">
    <property type="entry name" value="PROKAR_LIPOPROTEIN"/>
    <property type="match status" value="1"/>
</dbReference>
<dbReference type="InterPro" id="IPR011989">
    <property type="entry name" value="ARM-like"/>
</dbReference>
<keyword evidence="2" id="KW-1185">Reference proteome</keyword>
<dbReference type="RefSeq" id="WP_141643814.1">
    <property type="nucleotide sequence ID" value="NZ_VIFM01000067.1"/>
</dbReference>
<dbReference type="SUPFAM" id="SSF48371">
    <property type="entry name" value="ARM repeat"/>
    <property type="match status" value="1"/>
</dbReference>
<dbReference type="Proteomes" id="UP000315369">
    <property type="component" value="Unassembled WGS sequence"/>
</dbReference>
<dbReference type="InterPro" id="IPR016024">
    <property type="entry name" value="ARM-type_fold"/>
</dbReference>
<evidence type="ECO:0000313" key="1">
    <source>
        <dbReference type="EMBL" id="TQF14488.1"/>
    </source>
</evidence>
<dbReference type="OrthoDB" id="5524490at2"/>
<proteinExistence type="predicted"/>
<evidence type="ECO:0000313" key="2">
    <source>
        <dbReference type="Proteomes" id="UP000315369"/>
    </source>
</evidence>
<protein>
    <submittedName>
        <fullName evidence="1">HEAT repeat domain-containing protein</fullName>
    </submittedName>
</protein>
<sequence length="464" mass="51211">MRKSVGLSLWLMLGLGCAHSSGKPQDVVSTVGAMTSQELSLRAEKAYDAEDFATCADLRRQSAEALTDPDLRAEEYYSAAGCASLGGRTEDAMAFLKRAADSGFLSVDQLQFDPELASLHSLPGWAQVVAGVQANLDKAGTPPMPIPVLATIDVSRSRRATAAEVIKMLGLEVGKPIVRSRHLMKKREEALRQRFNLVYTHVGVIAFFAEELKGQAFASVDLVDAEDSHRLSFLPAPTGHVEDPEGLIAHWLEYEDKVVRLMRAGALNTDQPPSCRVAHCSFGFGHPELAPYEPRFVEKAPAAREALLRMLREDADANRRSAVPYVLGYAGTPEQVIGWLLPFFKDPDSGVRNNVVRSVLAFQQGLDRPVVDLSKVFEAMTMPDVSDRNKGTYLLEMVLQKLSPEELKARRAEVLQKVGTLLVDMSAYQQPINREPAVLVLQLLSGEKFERPEQWRQWLSSQGD</sequence>